<accession>A0A5B7H4P4</accession>
<dbReference type="AlphaFoldDB" id="A0A5B7H4P4"/>
<organism evidence="2 3">
    <name type="scientific">Portunus trituberculatus</name>
    <name type="common">Swimming crab</name>
    <name type="synonym">Neptunus trituberculatus</name>
    <dbReference type="NCBI Taxonomy" id="210409"/>
    <lineage>
        <taxon>Eukaryota</taxon>
        <taxon>Metazoa</taxon>
        <taxon>Ecdysozoa</taxon>
        <taxon>Arthropoda</taxon>
        <taxon>Crustacea</taxon>
        <taxon>Multicrustacea</taxon>
        <taxon>Malacostraca</taxon>
        <taxon>Eumalacostraca</taxon>
        <taxon>Eucarida</taxon>
        <taxon>Decapoda</taxon>
        <taxon>Pleocyemata</taxon>
        <taxon>Brachyura</taxon>
        <taxon>Eubrachyura</taxon>
        <taxon>Portunoidea</taxon>
        <taxon>Portunidae</taxon>
        <taxon>Portuninae</taxon>
        <taxon>Portunus</taxon>
    </lineage>
</organism>
<sequence>MEEHNVANTNHSSSDPLSQHRCHCPALLPARGQRSRGGGGDGMGRASAWEIKEEGRGDEEGSFQNKSEEALEC</sequence>
<evidence type="ECO:0000313" key="2">
    <source>
        <dbReference type="EMBL" id="MPC63824.1"/>
    </source>
</evidence>
<feature type="region of interest" description="Disordered" evidence="1">
    <location>
        <begin position="1"/>
        <end position="73"/>
    </location>
</feature>
<feature type="compositionally biased region" description="Basic and acidic residues" evidence="1">
    <location>
        <begin position="50"/>
        <end position="59"/>
    </location>
</feature>
<name>A0A5B7H4P4_PORTR</name>
<proteinExistence type="predicted"/>
<reference evidence="2 3" key="1">
    <citation type="submission" date="2019-05" db="EMBL/GenBank/DDBJ databases">
        <title>Another draft genome of Portunus trituberculatus and its Hox gene families provides insights of decapod evolution.</title>
        <authorList>
            <person name="Jeong J.-H."/>
            <person name="Song I."/>
            <person name="Kim S."/>
            <person name="Choi T."/>
            <person name="Kim D."/>
            <person name="Ryu S."/>
            <person name="Kim W."/>
        </authorList>
    </citation>
    <scope>NUCLEOTIDE SEQUENCE [LARGE SCALE GENOMIC DNA]</scope>
    <source>
        <tissue evidence="2">Muscle</tissue>
    </source>
</reference>
<comment type="caution">
    <text evidence="2">The sequence shown here is derived from an EMBL/GenBank/DDBJ whole genome shotgun (WGS) entry which is preliminary data.</text>
</comment>
<dbReference type="EMBL" id="VSRR010021316">
    <property type="protein sequence ID" value="MPC63824.1"/>
    <property type="molecule type" value="Genomic_DNA"/>
</dbReference>
<keyword evidence="3" id="KW-1185">Reference proteome</keyword>
<dbReference type="Proteomes" id="UP000324222">
    <property type="component" value="Unassembled WGS sequence"/>
</dbReference>
<feature type="compositionally biased region" description="Polar residues" evidence="1">
    <location>
        <begin position="1"/>
        <end position="17"/>
    </location>
</feature>
<gene>
    <name evidence="2" type="ORF">E2C01_057930</name>
</gene>
<evidence type="ECO:0000256" key="1">
    <source>
        <dbReference type="SAM" id="MobiDB-lite"/>
    </source>
</evidence>
<evidence type="ECO:0000313" key="3">
    <source>
        <dbReference type="Proteomes" id="UP000324222"/>
    </source>
</evidence>
<protein>
    <submittedName>
        <fullName evidence="2">Uncharacterized protein</fullName>
    </submittedName>
</protein>